<dbReference type="Proteomes" id="UP001631969">
    <property type="component" value="Unassembled WGS sequence"/>
</dbReference>
<accession>A0ACC7P243</accession>
<name>A0ACC7P243_9BACL</name>
<evidence type="ECO:0000313" key="1">
    <source>
        <dbReference type="EMBL" id="MFM9331068.1"/>
    </source>
</evidence>
<proteinExistence type="predicted"/>
<protein>
    <submittedName>
        <fullName evidence="1">M56 family metallopeptidase</fullName>
    </submittedName>
</protein>
<reference evidence="1" key="1">
    <citation type="submission" date="2024-12" db="EMBL/GenBank/DDBJ databases">
        <authorList>
            <person name="Wu N."/>
        </authorList>
    </citation>
    <scope>NUCLEOTIDE SEQUENCE</scope>
    <source>
        <strain evidence="1">P15</strain>
    </source>
</reference>
<dbReference type="EMBL" id="JBJURJ010000016">
    <property type="protein sequence ID" value="MFM9331068.1"/>
    <property type="molecule type" value="Genomic_DNA"/>
</dbReference>
<organism evidence="1 2">
    <name type="scientific">Paenibacillus mesotrionivorans</name>
    <dbReference type="NCBI Taxonomy" id="3160968"/>
    <lineage>
        <taxon>Bacteria</taxon>
        <taxon>Bacillati</taxon>
        <taxon>Bacillota</taxon>
        <taxon>Bacilli</taxon>
        <taxon>Bacillales</taxon>
        <taxon>Paenibacillaceae</taxon>
        <taxon>Paenibacillus</taxon>
    </lineage>
</organism>
<evidence type="ECO:0000313" key="2">
    <source>
        <dbReference type="Proteomes" id="UP001631969"/>
    </source>
</evidence>
<comment type="caution">
    <text evidence="1">The sequence shown here is derived from an EMBL/GenBank/DDBJ whole genome shotgun (WGS) entry which is preliminary data.</text>
</comment>
<keyword evidence="2" id="KW-1185">Reference proteome</keyword>
<gene>
    <name evidence="1" type="ORF">ACI1P1_22500</name>
</gene>
<sequence>MPAFLATLLGSSAVMSVLSIGYLASAPYLSKRYSAKWLYYIWLIVILGWILPFWPKLQHQLLPVSIPELPVIPVMEEANLAAGVIQHAASIPLWWIIGGVWGIGAAVILAYNVWRHQRFLRLVNRWGEDVTDPKALLLLESLQEDMNIRKQVRLLSCSFITSPMMVGFFRPMILMPSLPMDADELAFVFRHELIHYKQHDLWYKSLVLVTTAVHWFNPIVYVMAKSIEVQCELSCDERLVRETSLEQRQRYSETIISLIKRGTKLQTSLSTHFYREGNSVRTRIFRIMDNTPKKTGISLLCFALVVIMGARMVFAFSPANQEIVAGTAKQESLYKQKKKQIIDVDVQRLEGRAMVPMAGTYSLQAGDKVRYDIRTESGSQDFVIKLVLQDNTGSEHKETWLAMPKQGLEITEEQAGSYCVFVYNKQETPLHGIQGFIKIIR</sequence>